<keyword evidence="4" id="KW-0597">Phosphoprotein</keyword>
<comment type="caution">
    <text evidence="17">The sequence shown here is derived from an EMBL/GenBank/DDBJ whole genome shotgun (WGS) entry which is preliminary data.</text>
</comment>
<keyword evidence="9 11" id="KW-0727">SH2 domain</keyword>
<proteinExistence type="inferred from homology"/>
<evidence type="ECO:0000313" key="18">
    <source>
        <dbReference type="Proteomes" id="UP000288716"/>
    </source>
</evidence>
<dbReference type="Pfam" id="PF07714">
    <property type="entry name" value="PK_Tyr_Ser-Thr"/>
    <property type="match status" value="1"/>
</dbReference>
<evidence type="ECO:0000313" key="17">
    <source>
        <dbReference type="EMBL" id="RWS22632.1"/>
    </source>
</evidence>
<comment type="catalytic activity">
    <reaction evidence="14">
        <text>L-tyrosyl-[protein] + ATP = O-phospho-L-tyrosyl-[protein] + ADP + H(+)</text>
        <dbReference type="Rhea" id="RHEA:10596"/>
        <dbReference type="Rhea" id="RHEA-COMP:10136"/>
        <dbReference type="Rhea" id="RHEA-COMP:20101"/>
        <dbReference type="ChEBI" id="CHEBI:15378"/>
        <dbReference type="ChEBI" id="CHEBI:30616"/>
        <dbReference type="ChEBI" id="CHEBI:46858"/>
        <dbReference type="ChEBI" id="CHEBI:61978"/>
        <dbReference type="ChEBI" id="CHEBI:456216"/>
        <dbReference type="EC" id="2.7.10.2"/>
    </reaction>
</comment>
<keyword evidence="2 12" id="KW-0728">SH3 domain</keyword>
<keyword evidence="7 14" id="KW-0418">Kinase</keyword>
<dbReference type="PROSITE" id="PS50002">
    <property type="entry name" value="SH3"/>
    <property type="match status" value="1"/>
</dbReference>
<keyword evidence="10 14" id="KW-0829">Tyrosine-protein kinase</keyword>
<evidence type="ECO:0000256" key="13">
    <source>
        <dbReference type="PROSITE-ProRule" id="PRU10141"/>
    </source>
</evidence>
<dbReference type="SMART" id="SM00326">
    <property type="entry name" value="SH3"/>
    <property type="match status" value="1"/>
</dbReference>
<feature type="domain" description="SH2" evidence="15">
    <location>
        <begin position="131"/>
        <end position="231"/>
    </location>
</feature>
<dbReference type="Pfam" id="PF00018">
    <property type="entry name" value="SH3_1"/>
    <property type="match status" value="1"/>
</dbReference>
<evidence type="ECO:0000256" key="9">
    <source>
        <dbReference type="ARBA" id="ARBA00022999"/>
    </source>
</evidence>
<dbReference type="AlphaFoldDB" id="A0A443S527"/>
<evidence type="ECO:0000256" key="12">
    <source>
        <dbReference type="PROSITE-ProRule" id="PRU00192"/>
    </source>
</evidence>
<evidence type="ECO:0000256" key="4">
    <source>
        <dbReference type="ARBA" id="ARBA00022553"/>
    </source>
</evidence>
<dbReference type="PANTHER" id="PTHR24418">
    <property type="entry name" value="TYROSINE-PROTEIN KINASE"/>
    <property type="match status" value="1"/>
</dbReference>
<dbReference type="Pfam" id="PF00017">
    <property type="entry name" value="SH2"/>
    <property type="match status" value="1"/>
</dbReference>
<dbReference type="PROSITE" id="PS00107">
    <property type="entry name" value="PROTEIN_KINASE_ATP"/>
    <property type="match status" value="1"/>
</dbReference>
<dbReference type="VEuPathDB" id="VectorBase:LDEU009408"/>
<dbReference type="InterPro" id="IPR001245">
    <property type="entry name" value="Ser-Thr/Tyr_kinase_cat_dom"/>
</dbReference>
<evidence type="ECO:0000256" key="11">
    <source>
        <dbReference type="PROSITE-ProRule" id="PRU00191"/>
    </source>
</evidence>
<evidence type="ECO:0000256" key="10">
    <source>
        <dbReference type="ARBA" id="ARBA00023137"/>
    </source>
</evidence>
<dbReference type="Gene3D" id="2.30.30.40">
    <property type="entry name" value="SH3 Domains"/>
    <property type="match status" value="1"/>
</dbReference>
<reference evidence="17 18" key="1">
    <citation type="journal article" date="2018" name="Gigascience">
        <title>Genomes of trombidid mites reveal novel predicted allergens and laterally-transferred genes associated with secondary metabolism.</title>
        <authorList>
            <person name="Dong X."/>
            <person name="Chaisiri K."/>
            <person name="Xia D."/>
            <person name="Armstrong S.D."/>
            <person name="Fang Y."/>
            <person name="Donnelly M.J."/>
            <person name="Kadowaki T."/>
            <person name="McGarry J.W."/>
            <person name="Darby A.C."/>
            <person name="Makepeace B.L."/>
        </authorList>
    </citation>
    <scope>NUCLEOTIDE SEQUENCE [LARGE SCALE GENOMIC DNA]</scope>
    <source>
        <strain evidence="17">UoL-UT</strain>
    </source>
</reference>
<organism evidence="17 18">
    <name type="scientific">Leptotrombidium deliense</name>
    <dbReference type="NCBI Taxonomy" id="299467"/>
    <lineage>
        <taxon>Eukaryota</taxon>
        <taxon>Metazoa</taxon>
        <taxon>Ecdysozoa</taxon>
        <taxon>Arthropoda</taxon>
        <taxon>Chelicerata</taxon>
        <taxon>Arachnida</taxon>
        <taxon>Acari</taxon>
        <taxon>Acariformes</taxon>
        <taxon>Trombidiformes</taxon>
        <taxon>Prostigmata</taxon>
        <taxon>Anystina</taxon>
        <taxon>Parasitengona</taxon>
        <taxon>Trombiculoidea</taxon>
        <taxon>Trombiculidae</taxon>
        <taxon>Leptotrombidium</taxon>
    </lineage>
</organism>
<accession>A0A443S527</accession>
<evidence type="ECO:0000259" key="16">
    <source>
        <dbReference type="PROSITE" id="PS50002"/>
    </source>
</evidence>
<dbReference type="EC" id="2.7.10.2" evidence="14"/>
<dbReference type="InterPro" id="IPR000980">
    <property type="entry name" value="SH2"/>
</dbReference>
<keyword evidence="5 14" id="KW-0808">Transferase</keyword>
<dbReference type="GO" id="GO:0005737">
    <property type="term" value="C:cytoplasm"/>
    <property type="evidence" value="ECO:0007669"/>
    <property type="project" value="UniProtKB-SubCell"/>
</dbReference>
<gene>
    <name evidence="17" type="ORF">B4U80_01067</name>
</gene>
<dbReference type="CDD" id="cd11845">
    <property type="entry name" value="SH3_Src_like"/>
    <property type="match status" value="1"/>
</dbReference>
<dbReference type="GO" id="GO:0004715">
    <property type="term" value="F:non-membrane spanning protein tyrosine kinase activity"/>
    <property type="evidence" value="ECO:0007669"/>
    <property type="project" value="UniProtKB-EC"/>
</dbReference>
<dbReference type="PRINTS" id="PR00452">
    <property type="entry name" value="SH3DOMAIN"/>
</dbReference>
<dbReference type="GO" id="GO:0048468">
    <property type="term" value="P:cell development"/>
    <property type="evidence" value="ECO:0007669"/>
    <property type="project" value="UniProtKB-ARBA"/>
</dbReference>
<dbReference type="InterPro" id="IPR001452">
    <property type="entry name" value="SH3_domain"/>
</dbReference>
<dbReference type="InterPro" id="IPR017441">
    <property type="entry name" value="Protein_kinase_ATP_BS"/>
</dbReference>
<sequence>MGNWCCCCCEDELTKRERELKDEILQSSINLGLHFDPNSVGFHRTVSNAEPDIEAIAKSLQKQRAQHLYLALYDYEARTNEDLSFSKGDKLCVIDKNEQSWWLARNNSTGQEGYIPSNYVVNCESIEAEPWYFGKIKRIEAERKLMQNENKNGAFLLRCCESQIQEHALSLKDGDTVKHYRIKKSCEKGEFFISPKTRFVTLQQLVKHYETNTDGLCTRLVNACVRIEKPTTNTLAYTVRDHWEIDRETLTFVKLIGKGHHGEVYEGKWNRSTSVAIKTLKPGTMSVKQFLHKAQIM</sequence>
<dbReference type="SMART" id="SM00252">
    <property type="entry name" value="SH2"/>
    <property type="match status" value="1"/>
</dbReference>
<keyword evidence="6 13" id="KW-0547">Nucleotide-binding</keyword>
<dbReference type="PRINTS" id="PR00401">
    <property type="entry name" value="SH2DOMAIN"/>
</dbReference>
<dbReference type="STRING" id="299467.A0A443S527"/>
<dbReference type="FunFam" id="2.30.30.40:FF:000229">
    <property type="entry name" value="Tyrosine-protein kinase"/>
    <property type="match status" value="1"/>
</dbReference>
<protein>
    <recommendedName>
        <fullName evidence="14">Tyrosine-protein kinase</fullName>
        <ecNumber evidence="14">2.7.10.2</ecNumber>
    </recommendedName>
</protein>
<dbReference type="Gene3D" id="3.30.200.20">
    <property type="entry name" value="Phosphorylase Kinase, domain 1"/>
    <property type="match status" value="1"/>
</dbReference>
<evidence type="ECO:0000256" key="6">
    <source>
        <dbReference type="ARBA" id="ARBA00022741"/>
    </source>
</evidence>
<comment type="subcellular location">
    <subcellularLocation>
        <location evidence="1">Cytoplasm</location>
    </subcellularLocation>
</comment>
<dbReference type="GO" id="GO:0005524">
    <property type="term" value="F:ATP binding"/>
    <property type="evidence" value="ECO:0007669"/>
    <property type="project" value="UniProtKB-UniRule"/>
</dbReference>
<evidence type="ECO:0000256" key="2">
    <source>
        <dbReference type="ARBA" id="ARBA00022443"/>
    </source>
</evidence>
<evidence type="ECO:0000256" key="1">
    <source>
        <dbReference type="ARBA" id="ARBA00004496"/>
    </source>
</evidence>
<name>A0A443S527_9ACAR</name>
<dbReference type="InterPro" id="IPR050198">
    <property type="entry name" value="Non-receptor_tyrosine_kinases"/>
</dbReference>
<keyword evidence="3" id="KW-0963">Cytoplasm</keyword>
<dbReference type="InterPro" id="IPR011009">
    <property type="entry name" value="Kinase-like_dom_sf"/>
</dbReference>
<dbReference type="FunFam" id="3.30.505.10:FF:000044">
    <property type="entry name" value="Tyrosine-protein kinase"/>
    <property type="match status" value="1"/>
</dbReference>
<dbReference type="EMBL" id="NCKV01008261">
    <property type="protein sequence ID" value="RWS22632.1"/>
    <property type="molecule type" value="Genomic_DNA"/>
</dbReference>
<evidence type="ECO:0000256" key="8">
    <source>
        <dbReference type="ARBA" id="ARBA00022840"/>
    </source>
</evidence>
<dbReference type="SUPFAM" id="SSF50044">
    <property type="entry name" value="SH3-domain"/>
    <property type="match status" value="1"/>
</dbReference>
<evidence type="ECO:0000259" key="15">
    <source>
        <dbReference type="PROSITE" id="PS50001"/>
    </source>
</evidence>
<dbReference type="InterPro" id="IPR036860">
    <property type="entry name" value="SH2_dom_sf"/>
</dbReference>
<feature type="binding site" evidence="13">
    <location>
        <position position="278"/>
    </location>
    <ligand>
        <name>ATP</name>
        <dbReference type="ChEBI" id="CHEBI:30616"/>
    </ligand>
</feature>
<dbReference type="OrthoDB" id="28230at2759"/>
<keyword evidence="18" id="KW-1185">Reference proteome</keyword>
<evidence type="ECO:0000256" key="5">
    <source>
        <dbReference type="ARBA" id="ARBA00022679"/>
    </source>
</evidence>
<dbReference type="InterPro" id="IPR036028">
    <property type="entry name" value="SH3-like_dom_sf"/>
</dbReference>
<evidence type="ECO:0000256" key="3">
    <source>
        <dbReference type="ARBA" id="ARBA00022490"/>
    </source>
</evidence>
<feature type="non-terminal residue" evidence="17">
    <location>
        <position position="297"/>
    </location>
</feature>
<comment type="similarity">
    <text evidence="14">Belongs to the protein kinase superfamily. Tyr protein kinase family.</text>
</comment>
<dbReference type="PROSITE" id="PS50001">
    <property type="entry name" value="SH2"/>
    <property type="match status" value="1"/>
</dbReference>
<dbReference type="Gene3D" id="3.30.505.10">
    <property type="entry name" value="SH2 domain"/>
    <property type="match status" value="1"/>
</dbReference>
<evidence type="ECO:0000256" key="7">
    <source>
        <dbReference type="ARBA" id="ARBA00022777"/>
    </source>
</evidence>
<dbReference type="SUPFAM" id="SSF56112">
    <property type="entry name" value="Protein kinase-like (PK-like)"/>
    <property type="match status" value="1"/>
</dbReference>
<dbReference type="SUPFAM" id="SSF55550">
    <property type="entry name" value="SH2 domain"/>
    <property type="match status" value="1"/>
</dbReference>
<keyword evidence="8 13" id="KW-0067">ATP-binding</keyword>
<evidence type="ECO:0000256" key="14">
    <source>
        <dbReference type="RuleBase" id="RU362096"/>
    </source>
</evidence>
<dbReference type="Proteomes" id="UP000288716">
    <property type="component" value="Unassembled WGS sequence"/>
</dbReference>
<feature type="domain" description="SH3" evidence="16">
    <location>
        <begin position="64"/>
        <end position="125"/>
    </location>
</feature>